<reference evidence="2" key="1">
    <citation type="journal article" date="2020" name="Stud. Mycol.">
        <title>101 Dothideomycetes genomes: a test case for predicting lifestyles and emergence of pathogens.</title>
        <authorList>
            <person name="Haridas S."/>
            <person name="Albert R."/>
            <person name="Binder M."/>
            <person name="Bloem J."/>
            <person name="Labutti K."/>
            <person name="Salamov A."/>
            <person name="Andreopoulos B."/>
            <person name="Baker S."/>
            <person name="Barry K."/>
            <person name="Bills G."/>
            <person name="Bluhm B."/>
            <person name="Cannon C."/>
            <person name="Castanera R."/>
            <person name="Culley D."/>
            <person name="Daum C."/>
            <person name="Ezra D."/>
            <person name="Gonzalez J."/>
            <person name="Henrissat B."/>
            <person name="Kuo A."/>
            <person name="Liang C."/>
            <person name="Lipzen A."/>
            <person name="Lutzoni F."/>
            <person name="Magnuson J."/>
            <person name="Mondo S."/>
            <person name="Nolan M."/>
            <person name="Ohm R."/>
            <person name="Pangilinan J."/>
            <person name="Park H.-J."/>
            <person name="Ramirez L."/>
            <person name="Alfaro M."/>
            <person name="Sun H."/>
            <person name="Tritt A."/>
            <person name="Yoshinaga Y."/>
            <person name="Zwiers L.-H."/>
            <person name="Turgeon B."/>
            <person name="Goodwin S."/>
            <person name="Spatafora J."/>
            <person name="Crous P."/>
            <person name="Grigoriev I."/>
        </authorList>
    </citation>
    <scope>NUCLEOTIDE SEQUENCE</scope>
    <source>
        <strain evidence="2">HMLAC05119</strain>
    </source>
</reference>
<feature type="transmembrane region" description="Helical" evidence="1">
    <location>
        <begin position="42"/>
        <end position="61"/>
    </location>
</feature>
<accession>A0A6A5QA91</accession>
<dbReference type="Proteomes" id="UP000800096">
    <property type="component" value="Unassembled WGS sequence"/>
</dbReference>
<gene>
    <name evidence="2" type="ORF">BDU57DRAFT_532549</name>
</gene>
<proteinExistence type="predicted"/>
<evidence type="ECO:0000313" key="3">
    <source>
        <dbReference type="Proteomes" id="UP000800096"/>
    </source>
</evidence>
<dbReference type="AlphaFoldDB" id="A0A6A5QA91"/>
<evidence type="ECO:0000256" key="1">
    <source>
        <dbReference type="SAM" id="Phobius"/>
    </source>
</evidence>
<dbReference type="EMBL" id="ML979140">
    <property type="protein sequence ID" value="KAF1912323.1"/>
    <property type="molecule type" value="Genomic_DNA"/>
</dbReference>
<evidence type="ECO:0000313" key="2">
    <source>
        <dbReference type="EMBL" id="KAF1912323.1"/>
    </source>
</evidence>
<protein>
    <submittedName>
        <fullName evidence="2">Uncharacterized protein</fullName>
    </submittedName>
</protein>
<organism evidence="2 3">
    <name type="scientific">Ampelomyces quisqualis</name>
    <name type="common">Powdery mildew agent</name>
    <dbReference type="NCBI Taxonomy" id="50730"/>
    <lineage>
        <taxon>Eukaryota</taxon>
        <taxon>Fungi</taxon>
        <taxon>Dikarya</taxon>
        <taxon>Ascomycota</taxon>
        <taxon>Pezizomycotina</taxon>
        <taxon>Dothideomycetes</taxon>
        <taxon>Pleosporomycetidae</taxon>
        <taxon>Pleosporales</taxon>
        <taxon>Pleosporineae</taxon>
        <taxon>Phaeosphaeriaceae</taxon>
        <taxon>Ampelomyces</taxon>
    </lineage>
</organism>
<sequence length="204" mass="22619">MIKQMRPSILHAGLDKGARTTGAVEASALDSFASVNYIPRRLLYSTIAILILITYSVAYLYSSPVAPIHLILYLRLRDSRPPDFRQLLPRDMDNQPPHVKSFGDLSHLSETANGKVPRFTVTTRNDRVWIDEAPVSIHELSLENSTHNRKSEIPDDDIYPETPSHITTALVSIDSIIFVKDPGIGSYNELVGKTGRLGRGGIVS</sequence>
<keyword evidence="1" id="KW-0812">Transmembrane</keyword>
<name>A0A6A5QA91_AMPQU</name>
<keyword evidence="1" id="KW-0472">Membrane</keyword>
<keyword evidence="3" id="KW-1185">Reference proteome</keyword>
<keyword evidence="1" id="KW-1133">Transmembrane helix</keyword>